<dbReference type="Pfam" id="PF09515">
    <property type="entry name" value="Thia_YuaJ"/>
    <property type="match status" value="1"/>
</dbReference>
<sequence>MSNSTLNIRVLIEIAFMAALAFIISLIPNTVYGWIIVEIACIPILLLSFRRGISAGLTGGLIWGILSIITGHAYILTLSQAFLEYIIAPVLLGLAGIFHQKSQPLKSAPVFCGIFIAVLAKYFIHFIAGIIFWSKYAWKGWGAIAYSLAVNGLSGIFTAVAALIILLIFVKKFPKVFFPK</sequence>
<dbReference type="Proteomes" id="UP001595987">
    <property type="component" value="Unassembled WGS sequence"/>
</dbReference>
<feature type="transmembrane region" description="Helical" evidence="1">
    <location>
        <begin position="56"/>
        <end position="75"/>
    </location>
</feature>
<dbReference type="EMBL" id="JBHSGD010000010">
    <property type="protein sequence ID" value="MFC4653346.1"/>
    <property type="molecule type" value="Genomic_DNA"/>
</dbReference>
<dbReference type="Gene3D" id="1.10.1760.20">
    <property type="match status" value="1"/>
</dbReference>
<protein>
    <submittedName>
        <fullName evidence="2">Energy-coupled thiamine transporter ThiT</fullName>
    </submittedName>
</protein>
<feature type="transmembrane region" description="Helical" evidence="1">
    <location>
        <begin position="81"/>
        <end position="98"/>
    </location>
</feature>
<keyword evidence="3" id="KW-1185">Reference proteome</keyword>
<dbReference type="NCBIfam" id="TIGR02357">
    <property type="entry name" value="ECF_ThiT_YuaJ"/>
    <property type="match status" value="1"/>
</dbReference>
<dbReference type="RefSeq" id="WP_213536524.1">
    <property type="nucleotide sequence ID" value="NZ_BOVQ01000007.1"/>
</dbReference>
<proteinExistence type="predicted"/>
<feature type="transmembrane region" description="Helical" evidence="1">
    <location>
        <begin position="110"/>
        <end position="132"/>
    </location>
</feature>
<gene>
    <name evidence="2" type="primary">thiT</name>
    <name evidence="2" type="ORF">ACFO26_10575</name>
</gene>
<accession>A0ABV9JFY4</accession>
<keyword evidence="1" id="KW-0812">Transmembrane</keyword>
<reference evidence="3" key="1">
    <citation type="journal article" date="2019" name="Int. J. Syst. Evol. Microbiol.">
        <title>The Global Catalogue of Microorganisms (GCM) 10K type strain sequencing project: providing services to taxonomists for standard genome sequencing and annotation.</title>
        <authorList>
            <consortium name="The Broad Institute Genomics Platform"/>
            <consortium name="The Broad Institute Genome Sequencing Center for Infectious Disease"/>
            <person name="Wu L."/>
            <person name="Ma J."/>
        </authorList>
    </citation>
    <scope>NUCLEOTIDE SEQUENCE [LARGE SCALE GENOMIC DNA]</scope>
    <source>
        <strain evidence="3">CCUG 63287</strain>
    </source>
</reference>
<evidence type="ECO:0000256" key="1">
    <source>
        <dbReference type="SAM" id="Phobius"/>
    </source>
</evidence>
<evidence type="ECO:0000313" key="2">
    <source>
        <dbReference type="EMBL" id="MFC4653346.1"/>
    </source>
</evidence>
<dbReference type="InterPro" id="IPR012651">
    <property type="entry name" value="Thia_Transptr_ThiT"/>
</dbReference>
<feature type="transmembrane region" description="Helical" evidence="1">
    <location>
        <begin position="7"/>
        <end position="25"/>
    </location>
</feature>
<keyword evidence="1" id="KW-0472">Membrane</keyword>
<name>A0ABV9JFY4_9LACT</name>
<feature type="transmembrane region" description="Helical" evidence="1">
    <location>
        <begin position="31"/>
        <end position="49"/>
    </location>
</feature>
<organism evidence="2 3">
    <name type="scientific">Lactococcus nasutitermitis</name>
    <dbReference type="NCBI Taxonomy" id="1652957"/>
    <lineage>
        <taxon>Bacteria</taxon>
        <taxon>Bacillati</taxon>
        <taxon>Bacillota</taxon>
        <taxon>Bacilli</taxon>
        <taxon>Lactobacillales</taxon>
        <taxon>Streptococcaceae</taxon>
        <taxon>Lactococcus</taxon>
    </lineage>
</organism>
<comment type="caution">
    <text evidence="2">The sequence shown here is derived from an EMBL/GenBank/DDBJ whole genome shotgun (WGS) entry which is preliminary data.</text>
</comment>
<evidence type="ECO:0000313" key="3">
    <source>
        <dbReference type="Proteomes" id="UP001595987"/>
    </source>
</evidence>
<feature type="transmembrane region" description="Helical" evidence="1">
    <location>
        <begin position="144"/>
        <end position="170"/>
    </location>
</feature>
<keyword evidence="1" id="KW-1133">Transmembrane helix</keyword>